<dbReference type="PRINTS" id="PR00359">
    <property type="entry name" value="BP450"/>
</dbReference>
<evidence type="ECO:0000256" key="7">
    <source>
        <dbReference type="RuleBase" id="RU000461"/>
    </source>
</evidence>
<sequence length="395" mass="42838">MVLFDPADPAFIADPYPAFDRMREHPLVWHEGLGLTVAVSHEACSALLRNRALGRIWTDASPLARFEAFNLLHRNSLLESEPPRHTRLRRLIAGAFGRGHTERLRPWVQDLASSMVTRLAEEIASAGSADLLPVLAQPLPVEVIGELLGVPAADRALLAPWSNAIVKMYEYGLPDDQAAAAERAAAEFVAYMRSLAASRLGAPGEDLITDLVAVSEDGDRLTEDELIATAVLLLMAGHEATVNVIGNGVQALMRNRSQWDRLRADPSLIDIAVEELIRFDAPLQLFERTATEDVTLFGVDIPEGSKVAALLGSAARDPLVFDAPDVLDVGRTPNPHLGFGAGIHYCVGAPLARGEVAAALRALLEQLPDLELAAEPQRRPEFVIRGLRTLPVTTR</sequence>
<evidence type="ECO:0000256" key="5">
    <source>
        <dbReference type="ARBA" id="ARBA00023004"/>
    </source>
</evidence>
<dbReference type="Gene3D" id="1.10.630.10">
    <property type="entry name" value="Cytochrome P450"/>
    <property type="match status" value="1"/>
</dbReference>
<evidence type="ECO:0000256" key="6">
    <source>
        <dbReference type="ARBA" id="ARBA00023033"/>
    </source>
</evidence>
<gene>
    <name evidence="8" type="ORF">EV186_1011041</name>
</gene>
<dbReference type="GO" id="GO:0005506">
    <property type="term" value="F:iron ion binding"/>
    <property type="evidence" value="ECO:0007669"/>
    <property type="project" value="InterPro"/>
</dbReference>
<dbReference type="EMBL" id="SNXZ01000001">
    <property type="protein sequence ID" value="TDQ05077.1"/>
    <property type="molecule type" value="Genomic_DNA"/>
</dbReference>
<name>A0A4R6SM70_LABRH</name>
<keyword evidence="2 7" id="KW-0349">Heme</keyword>
<dbReference type="PANTHER" id="PTHR46696:SF1">
    <property type="entry name" value="CYTOCHROME P450 YJIB-RELATED"/>
    <property type="match status" value="1"/>
</dbReference>
<comment type="caution">
    <text evidence="8">The sequence shown here is derived from an EMBL/GenBank/DDBJ whole genome shotgun (WGS) entry which is preliminary data.</text>
</comment>
<reference evidence="8 9" key="1">
    <citation type="submission" date="2019-03" db="EMBL/GenBank/DDBJ databases">
        <title>Genomic Encyclopedia of Type Strains, Phase IV (KMG-IV): sequencing the most valuable type-strain genomes for metagenomic binning, comparative biology and taxonomic classification.</title>
        <authorList>
            <person name="Goeker M."/>
        </authorList>
    </citation>
    <scope>NUCLEOTIDE SEQUENCE [LARGE SCALE GENOMIC DNA]</scope>
    <source>
        <strain evidence="8 9">DSM 45361</strain>
    </source>
</reference>
<evidence type="ECO:0000256" key="2">
    <source>
        <dbReference type="ARBA" id="ARBA00022617"/>
    </source>
</evidence>
<dbReference type="Pfam" id="PF00067">
    <property type="entry name" value="p450"/>
    <property type="match status" value="1"/>
</dbReference>
<dbReference type="FunFam" id="1.10.630.10:FF:000018">
    <property type="entry name" value="Cytochrome P450 monooxygenase"/>
    <property type="match status" value="1"/>
</dbReference>
<proteinExistence type="inferred from homology"/>
<dbReference type="CDD" id="cd20625">
    <property type="entry name" value="CYP164-like"/>
    <property type="match status" value="1"/>
</dbReference>
<keyword evidence="4 7" id="KW-0560">Oxidoreductase</keyword>
<evidence type="ECO:0000313" key="9">
    <source>
        <dbReference type="Proteomes" id="UP000295444"/>
    </source>
</evidence>
<protein>
    <submittedName>
        <fullName evidence="8">Cytochrome P450</fullName>
    </submittedName>
</protein>
<dbReference type="Proteomes" id="UP000295444">
    <property type="component" value="Unassembled WGS sequence"/>
</dbReference>
<dbReference type="PANTHER" id="PTHR46696">
    <property type="entry name" value="P450, PUTATIVE (EUROFUNG)-RELATED"/>
    <property type="match status" value="1"/>
</dbReference>
<dbReference type="GO" id="GO:0020037">
    <property type="term" value="F:heme binding"/>
    <property type="evidence" value="ECO:0007669"/>
    <property type="project" value="InterPro"/>
</dbReference>
<evidence type="ECO:0000256" key="3">
    <source>
        <dbReference type="ARBA" id="ARBA00022723"/>
    </source>
</evidence>
<keyword evidence="3 7" id="KW-0479">Metal-binding</keyword>
<dbReference type="InterPro" id="IPR001128">
    <property type="entry name" value="Cyt_P450"/>
</dbReference>
<dbReference type="InterPro" id="IPR002397">
    <property type="entry name" value="Cyt_P450_B"/>
</dbReference>
<dbReference type="GO" id="GO:0016705">
    <property type="term" value="F:oxidoreductase activity, acting on paired donors, with incorporation or reduction of molecular oxygen"/>
    <property type="evidence" value="ECO:0007669"/>
    <property type="project" value="InterPro"/>
</dbReference>
<keyword evidence="5 7" id="KW-0408">Iron</keyword>
<dbReference type="SUPFAM" id="SSF48264">
    <property type="entry name" value="Cytochrome P450"/>
    <property type="match status" value="1"/>
</dbReference>
<dbReference type="AlphaFoldDB" id="A0A4R6SM70"/>
<dbReference type="GO" id="GO:0004497">
    <property type="term" value="F:monooxygenase activity"/>
    <property type="evidence" value="ECO:0007669"/>
    <property type="project" value="UniProtKB-KW"/>
</dbReference>
<evidence type="ECO:0000256" key="4">
    <source>
        <dbReference type="ARBA" id="ARBA00023002"/>
    </source>
</evidence>
<comment type="similarity">
    <text evidence="1 7">Belongs to the cytochrome P450 family.</text>
</comment>
<dbReference type="PROSITE" id="PS00086">
    <property type="entry name" value="CYTOCHROME_P450"/>
    <property type="match status" value="1"/>
</dbReference>
<accession>A0A4R6SM70</accession>
<dbReference type="InterPro" id="IPR036396">
    <property type="entry name" value="Cyt_P450_sf"/>
</dbReference>
<keyword evidence="6 7" id="KW-0503">Monooxygenase</keyword>
<evidence type="ECO:0000313" key="8">
    <source>
        <dbReference type="EMBL" id="TDQ05077.1"/>
    </source>
</evidence>
<dbReference type="InterPro" id="IPR017972">
    <property type="entry name" value="Cyt_P450_CS"/>
</dbReference>
<evidence type="ECO:0000256" key="1">
    <source>
        <dbReference type="ARBA" id="ARBA00010617"/>
    </source>
</evidence>
<keyword evidence="9" id="KW-1185">Reference proteome</keyword>
<organism evidence="8 9">
    <name type="scientific">Labedaea rhizosphaerae</name>
    <dbReference type="NCBI Taxonomy" id="598644"/>
    <lineage>
        <taxon>Bacteria</taxon>
        <taxon>Bacillati</taxon>
        <taxon>Actinomycetota</taxon>
        <taxon>Actinomycetes</taxon>
        <taxon>Pseudonocardiales</taxon>
        <taxon>Pseudonocardiaceae</taxon>
        <taxon>Labedaea</taxon>
    </lineage>
</organism>